<dbReference type="InterPro" id="IPR000243">
    <property type="entry name" value="Pept_T1A_subB"/>
</dbReference>
<keyword evidence="8 11" id="KW-0539">Nucleus</keyword>
<dbReference type="GO" id="GO:0043161">
    <property type="term" value="P:proteasome-mediated ubiquitin-dependent protein catabolic process"/>
    <property type="evidence" value="ECO:0007669"/>
    <property type="project" value="EnsemblFungi"/>
</dbReference>
<dbReference type="GO" id="GO:0005777">
    <property type="term" value="C:peroxisome"/>
    <property type="evidence" value="ECO:0007669"/>
    <property type="project" value="EnsemblFungi"/>
</dbReference>
<dbReference type="PANTHER" id="PTHR32194:SF3">
    <property type="entry name" value="PROTEASOME SUBUNIT BETA"/>
    <property type="match status" value="1"/>
</dbReference>
<evidence type="ECO:0000256" key="8">
    <source>
        <dbReference type="ARBA" id="ARBA00023242"/>
    </source>
</evidence>
<dbReference type="OMA" id="NLGMAMQ"/>
<dbReference type="PROSITE" id="PS51476">
    <property type="entry name" value="PROTEASOME_BETA_2"/>
    <property type="match status" value="1"/>
</dbReference>
<evidence type="ECO:0000256" key="11">
    <source>
        <dbReference type="RuleBase" id="RU004203"/>
    </source>
</evidence>
<dbReference type="GO" id="GO:0005737">
    <property type="term" value="C:cytoplasm"/>
    <property type="evidence" value="ECO:0000318"/>
    <property type="project" value="GO_Central"/>
</dbReference>
<protein>
    <recommendedName>
        <fullName evidence="11">Proteasome subunit beta</fullName>
    </recommendedName>
</protein>
<dbReference type="Gene3D" id="3.60.20.10">
    <property type="entry name" value="Glutamine Phosphoribosylpyrophosphate, subunit 1, domain 1"/>
    <property type="match status" value="1"/>
</dbReference>
<accession>B6K889</accession>
<keyword evidence="14" id="KW-1185">Reference proteome</keyword>
<dbReference type="CDD" id="cd03761">
    <property type="entry name" value="proteasome_beta_type_5"/>
    <property type="match status" value="1"/>
</dbReference>
<dbReference type="GO" id="GO:0004298">
    <property type="term" value="F:threonine-type endopeptidase activity"/>
    <property type="evidence" value="ECO:0007669"/>
    <property type="project" value="UniProtKB-KW"/>
</dbReference>
<dbReference type="SUPFAM" id="SSF56235">
    <property type="entry name" value="N-terminal nucleophile aminohydrolases (Ntn hydrolases)"/>
    <property type="match status" value="1"/>
</dbReference>
<dbReference type="OrthoDB" id="37597at2759"/>
<name>B6K889_SCHJY</name>
<dbReference type="InterPro" id="IPR029055">
    <property type="entry name" value="Ntn_hydrolases_N"/>
</dbReference>
<comment type="function">
    <text evidence="11">Component of the proteasome, a multicatalytic proteinase complex which is characterized by its ability to cleave peptides with Arg, Phe, Tyr, Leu, and Glu adjacent to the leaving group at neutral or slightly basic pH. The proteasome has an ATP-dependent proteolytic activity.</text>
</comment>
<keyword evidence="3" id="KW-0645">Protease</keyword>
<evidence type="ECO:0000256" key="10">
    <source>
        <dbReference type="PIRSR" id="PIRSR600243-1"/>
    </source>
</evidence>
<keyword evidence="4" id="KW-0888">Threonine protease</keyword>
<dbReference type="InterPro" id="IPR001353">
    <property type="entry name" value="Proteasome_sua/b"/>
</dbReference>
<sequence length="274" mass="30267">MQSILSKYTEIRPQVDSSSEDNHEHFKNQFDVMPIEGASLYLRNLTDGSQSKHCRINMNHGTTTLAFRYKHGIVVCVDSRASAGPLVASQTVKKVIEINPYLLGTMAGGAADCQFWETVLGMECRLHQLRNHELISVSSASKILSNIVYSYKGYGLSMGTMLAGTGKGGTALFYIDSDGTRLEGDLFSVGSGSTFAYGVLDAGYRWDLSKEEALYLGKRSILAATHRDAYSGGTINLYHIDEEGWKFHGNFDVDELIWETKAKEGSFAHIPTRE</sequence>
<dbReference type="FunFam" id="3.60.20.10:FF:000013">
    <property type="entry name" value="Proteasome subunit beta type-5"/>
    <property type="match status" value="1"/>
</dbReference>
<reference evidence="12 14" key="1">
    <citation type="journal article" date="2011" name="Science">
        <title>Comparative functional genomics of the fission yeasts.</title>
        <authorList>
            <person name="Rhind N."/>
            <person name="Chen Z."/>
            <person name="Yassour M."/>
            <person name="Thompson D.A."/>
            <person name="Haas B.J."/>
            <person name="Habib N."/>
            <person name="Wapinski I."/>
            <person name="Roy S."/>
            <person name="Lin M.F."/>
            <person name="Heiman D.I."/>
            <person name="Young S.K."/>
            <person name="Furuya K."/>
            <person name="Guo Y."/>
            <person name="Pidoux A."/>
            <person name="Chen H.M."/>
            <person name="Robbertse B."/>
            <person name="Goldberg J.M."/>
            <person name="Aoki K."/>
            <person name="Bayne E.H."/>
            <person name="Berlin A.M."/>
            <person name="Desjardins C.A."/>
            <person name="Dobbs E."/>
            <person name="Dukaj L."/>
            <person name="Fan L."/>
            <person name="FitzGerald M.G."/>
            <person name="French C."/>
            <person name="Gujja S."/>
            <person name="Hansen K."/>
            <person name="Keifenheim D."/>
            <person name="Levin J.Z."/>
            <person name="Mosher R.A."/>
            <person name="Mueller C.A."/>
            <person name="Pfiffner J."/>
            <person name="Priest M."/>
            <person name="Russ C."/>
            <person name="Smialowska A."/>
            <person name="Swoboda P."/>
            <person name="Sykes S.M."/>
            <person name="Vaughn M."/>
            <person name="Vengrova S."/>
            <person name="Yoder R."/>
            <person name="Zeng Q."/>
            <person name="Allshire R."/>
            <person name="Baulcombe D."/>
            <person name="Birren B.W."/>
            <person name="Brown W."/>
            <person name="Ekwall K."/>
            <person name="Kellis M."/>
            <person name="Leatherwood J."/>
            <person name="Levin H."/>
            <person name="Margalit H."/>
            <person name="Martienssen R."/>
            <person name="Nieduszynski C.A."/>
            <person name="Spatafora J.W."/>
            <person name="Friedman N."/>
            <person name="Dalgaard J.Z."/>
            <person name="Baumann P."/>
            <person name="Niki H."/>
            <person name="Regev A."/>
            <person name="Nusbaum C."/>
        </authorList>
    </citation>
    <scope>NUCLEOTIDE SEQUENCE [LARGE SCALE GENOMIC DNA]</scope>
    <source>
        <strain evidence="14">yFS275 / FY16936</strain>
    </source>
</reference>
<dbReference type="GO" id="GO:0019774">
    <property type="term" value="C:proteasome core complex, beta-subunit complex"/>
    <property type="evidence" value="ECO:0007669"/>
    <property type="project" value="EnsemblFungi"/>
</dbReference>
<organism evidence="12 14">
    <name type="scientific">Schizosaccharomyces japonicus (strain yFS275 / FY16936)</name>
    <name type="common">Fission yeast</name>
    <dbReference type="NCBI Taxonomy" id="402676"/>
    <lineage>
        <taxon>Eukaryota</taxon>
        <taxon>Fungi</taxon>
        <taxon>Dikarya</taxon>
        <taxon>Ascomycota</taxon>
        <taxon>Taphrinomycotina</taxon>
        <taxon>Schizosaccharomycetes</taxon>
        <taxon>Schizosaccharomycetales</taxon>
        <taxon>Schizosaccharomycetaceae</taxon>
        <taxon>Schizosaccharomyces</taxon>
    </lineage>
</organism>
<feature type="active site" description="Nucleophile" evidence="10">
    <location>
        <position position="62"/>
    </location>
</feature>
<dbReference type="GO" id="GO:0051603">
    <property type="term" value="P:proteolysis involved in protein catabolic process"/>
    <property type="evidence" value="ECO:0000318"/>
    <property type="project" value="GO_Central"/>
</dbReference>
<dbReference type="eggNOG" id="KOG0175">
    <property type="taxonomic scope" value="Eukaryota"/>
</dbReference>
<dbReference type="GO" id="GO:0005634">
    <property type="term" value="C:nucleus"/>
    <property type="evidence" value="ECO:0007669"/>
    <property type="project" value="UniProtKB-SubCell"/>
</dbReference>
<comment type="similarity">
    <text evidence="11">Belongs to the peptidase T1B family.</text>
</comment>
<evidence type="ECO:0000256" key="6">
    <source>
        <dbReference type="ARBA" id="ARBA00022942"/>
    </source>
</evidence>
<dbReference type="Proteomes" id="UP000001744">
    <property type="component" value="Unassembled WGS sequence"/>
</dbReference>
<dbReference type="GO" id="GO:0010499">
    <property type="term" value="P:proteasomal ubiquitin-independent protein catabolic process"/>
    <property type="evidence" value="ECO:0007669"/>
    <property type="project" value="EnsemblFungi"/>
</dbReference>
<dbReference type="PROSITE" id="PS00854">
    <property type="entry name" value="PROTEASOME_BETA_1"/>
    <property type="match status" value="1"/>
</dbReference>
<dbReference type="JaponicusDB" id="SJAG_04969">
    <property type="gene designation" value="pts1"/>
</dbReference>
<evidence type="ECO:0000256" key="9">
    <source>
        <dbReference type="ARBA" id="ARBA00026071"/>
    </source>
</evidence>
<evidence type="ECO:0000256" key="3">
    <source>
        <dbReference type="ARBA" id="ARBA00022670"/>
    </source>
</evidence>
<evidence type="ECO:0000256" key="7">
    <source>
        <dbReference type="ARBA" id="ARBA00023145"/>
    </source>
</evidence>
<dbReference type="InterPro" id="IPR023333">
    <property type="entry name" value="Proteasome_suB-type"/>
</dbReference>
<evidence type="ECO:0000256" key="1">
    <source>
        <dbReference type="ARBA" id="ARBA00001198"/>
    </source>
</evidence>
<dbReference type="STRING" id="402676.B6K889"/>
<evidence type="ECO:0000313" key="14">
    <source>
        <dbReference type="Proteomes" id="UP000001744"/>
    </source>
</evidence>
<dbReference type="MEROPS" id="T01.012"/>
<comment type="subcellular location">
    <subcellularLocation>
        <location evidence="11">Cytoplasm</location>
    </subcellularLocation>
    <subcellularLocation>
        <location evidence="11">Nucleus</location>
    </subcellularLocation>
</comment>
<dbReference type="InterPro" id="IPR016050">
    <property type="entry name" value="Proteasome_bsu_CS"/>
</dbReference>
<dbReference type="AlphaFoldDB" id="B6K889"/>
<dbReference type="GO" id="GO:0080129">
    <property type="term" value="P:proteasome core complex assembly"/>
    <property type="evidence" value="ECO:0007669"/>
    <property type="project" value="EnsemblFungi"/>
</dbReference>
<dbReference type="EMBL" id="KE651167">
    <property type="protein sequence ID" value="EEB09743.2"/>
    <property type="molecule type" value="Genomic_DNA"/>
</dbReference>
<dbReference type="GeneID" id="7050153"/>
<evidence type="ECO:0000256" key="2">
    <source>
        <dbReference type="ARBA" id="ARBA00022490"/>
    </source>
</evidence>
<gene>
    <name evidence="13" type="primary">pts1</name>
    <name evidence="12" type="ORF">SJAG_04969</name>
</gene>
<dbReference type="RefSeq" id="XP_002176036.2">
    <property type="nucleotide sequence ID" value="XM_002176000.2"/>
</dbReference>
<keyword evidence="2 11" id="KW-0963">Cytoplasm</keyword>
<dbReference type="VEuPathDB" id="FungiDB:SJAG_04969"/>
<keyword evidence="7" id="KW-0865">Zymogen</keyword>
<dbReference type="PRINTS" id="PR00141">
    <property type="entry name" value="PROTEASOME"/>
</dbReference>
<dbReference type="PANTHER" id="PTHR32194">
    <property type="entry name" value="METALLOPROTEASE TLDD"/>
    <property type="match status" value="1"/>
</dbReference>
<evidence type="ECO:0000313" key="13">
    <source>
        <dbReference type="JaponicusDB" id="SJAG_04969"/>
    </source>
</evidence>
<proteinExistence type="inferred from homology"/>
<evidence type="ECO:0000313" key="12">
    <source>
        <dbReference type="EMBL" id="EEB09743.2"/>
    </source>
</evidence>
<dbReference type="HOGENOM" id="CLU_035750_7_1_1"/>
<comment type="subunit">
    <text evidence="9">The 26S proteasome consists of a 20S proteasome core and two 19S regulatory subunits. The 20S proteasome core is composed of 28 subunits that are arranged in four stacked rings, resulting in a barrel-shaped structure. The two end rings are each formed by seven alpha subunits, and the two central rings are each formed by seven beta subunits. The catalytic chamber with the active sites is on the inside of the barrel.</text>
</comment>
<comment type="subunit">
    <text evidence="11">Component of the proteasome complex.</text>
</comment>
<dbReference type="Pfam" id="PF00227">
    <property type="entry name" value="Proteasome"/>
    <property type="match status" value="1"/>
</dbReference>
<keyword evidence="5" id="KW-0378">Hydrolase</keyword>
<evidence type="ECO:0000256" key="5">
    <source>
        <dbReference type="ARBA" id="ARBA00022801"/>
    </source>
</evidence>
<evidence type="ECO:0000256" key="4">
    <source>
        <dbReference type="ARBA" id="ARBA00022698"/>
    </source>
</evidence>
<comment type="catalytic activity">
    <reaction evidence="1">
        <text>Cleavage of peptide bonds with very broad specificity.</text>
        <dbReference type="EC" id="3.4.25.1"/>
    </reaction>
</comment>
<keyword evidence="6 11" id="KW-0647">Proteasome</keyword>